<dbReference type="OrthoDB" id="2426083at2759"/>
<dbReference type="GeneTree" id="ENSGT00940000165023"/>
<dbReference type="Pfam" id="PF00078">
    <property type="entry name" value="RVT_1"/>
    <property type="match status" value="1"/>
</dbReference>
<dbReference type="Pfam" id="PF03372">
    <property type="entry name" value="Exo_endo_phos"/>
    <property type="match status" value="1"/>
</dbReference>
<keyword evidence="3" id="KW-1185">Reference proteome</keyword>
<evidence type="ECO:0000313" key="3">
    <source>
        <dbReference type="Proteomes" id="UP000694569"/>
    </source>
</evidence>
<dbReference type="InterPro" id="IPR000477">
    <property type="entry name" value="RT_dom"/>
</dbReference>
<reference evidence="2" key="2">
    <citation type="submission" date="2025-09" db="UniProtKB">
        <authorList>
            <consortium name="Ensembl"/>
        </authorList>
    </citation>
    <scope>IDENTIFICATION</scope>
</reference>
<protein>
    <recommendedName>
        <fullName evidence="1">Reverse transcriptase domain-containing protein</fullName>
    </recommendedName>
</protein>
<dbReference type="InterPro" id="IPR036691">
    <property type="entry name" value="Endo/exonu/phosph_ase_sf"/>
</dbReference>
<dbReference type="PANTHER" id="PTHR31635">
    <property type="entry name" value="REVERSE TRANSCRIPTASE DOMAIN-CONTAINING PROTEIN-RELATED"/>
    <property type="match status" value="1"/>
</dbReference>
<dbReference type="InterPro" id="IPR005135">
    <property type="entry name" value="Endo/exonuclease/phosphatase"/>
</dbReference>
<sequence>MATLFSPGTLKLLTYNVRGLNTPEKRSKILRELWAQKASIAFLQETHLRGETAPIIRDRNFPTGYSSNYGLSKSRGVAILFARGLSFEEVGVQRDPDGRFLFVKGRIAGALFTLASVYLANTAQHRCLAAILLSLQNFQEGTLVLAGDFNIAIDPQVDTSTGVSSTPRNILRRMRHLLDSHQLVDVWRALHGGEKDYSYYSSVHAVYSRIDYFFVQQHTFDLIRASDIHTKTWSDHSPISACLTSPIFVPRERTWRLNLSLLEDPVVLAETRQLLSDYFVENLTPEIPITTVWEAHKAVLRGFLISKGTAAKKLRIAQKADLFDEVSRLENLHAASGDTATYQLLIKARASLTSRLTADLKFLATKTNSFFALHENKPGRLLAQILKSKKAKAYIPRIRLPSKDITTHPDRVAEEFYTYFQSLYSLQASQFPDLNVTDINGYLTNKNLKRLSHEEATDLGSSITVEELVSALKHVKPHKCPGPDGLPAEYLKLLQPELLPHLLATFNSILSEGTLHSSALAATITLIPKPGKDPLLPSSYRPISLLNTDVKLLARILASRLQQYLPRLVDSDQVGFIPGREAKDATSRVINAILIAKREKLPFLLLSTDAEKAFDRVLWPYLMQVLQHFGLGEGFLRWVSALYTSPSARVRVNGALTASFPILNGTRQGCPLSPLLFALSLEPLLAAIRANPVIPGLQGRRHRHKVAAYADDLMFLLTDPITSLPEVVWELQRYGTVAGLAINEEKSEILGISVQEDMARQLQKCFRFKWCADKLKYLGIWLSADVMRISKLNFEPLLIDIRLDIKTWSNKHISWLGRIGVLKMNILPRILYLMQTIPLPISKEIFQALRLCFLSFVWVGARPRLKFTTLCRPTAQGGLALPDIQLYYHATHLTRILDWMVVSPTKKWLDLEAGLASSPLWVLPWLFPDQIPPTYRSIPTLIGTINIWHKLRVRHSLSTFPAPLLPLSHNPAFRGGVRPTLRNRFTTHPGLLAMHVLKDGQFQQIPTSDVDPPLTYLDRLNFLQIKHYLLSLPNGTNLTRPLTTFENLCATGTVPSHSLSSQYHALQSSDSDPPSYVGRWDNMLGTVIPEVHWTKTFTLIHHGTSLSRLKETSFKIASLWYTTPIWIARFSPTHSTECWRCLRDQGTFLHLWWTCPLLEPFWRSASSLISHTTDVVLDFTPEIFLLGQMTLSVKSLKKSVLIRILLAARALIPIHWNSSVVPSPRDLISKVENVRSLETANLPPGGWTEEHNTIWFHWNSFISSADCRRWLQPD</sequence>
<evidence type="ECO:0000259" key="1">
    <source>
        <dbReference type="PROSITE" id="PS50878"/>
    </source>
</evidence>
<dbReference type="CDD" id="cd09076">
    <property type="entry name" value="L1-EN"/>
    <property type="match status" value="1"/>
</dbReference>
<dbReference type="Gene3D" id="3.60.10.10">
    <property type="entry name" value="Endonuclease/exonuclease/phosphatase"/>
    <property type="match status" value="1"/>
</dbReference>
<dbReference type="Proteomes" id="UP000694569">
    <property type="component" value="Unplaced"/>
</dbReference>
<dbReference type="PANTHER" id="PTHR31635:SF196">
    <property type="entry name" value="REVERSE TRANSCRIPTASE DOMAIN-CONTAINING PROTEIN-RELATED"/>
    <property type="match status" value="1"/>
</dbReference>
<dbReference type="SUPFAM" id="SSF56672">
    <property type="entry name" value="DNA/RNA polymerases"/>
    <property type="match status" value="1"/>
</dbReference>
<evidence type="ECO:0000313" key="2">
    <source>
        <dbReference type="Ensembl" id="ENSLLEP00000028721.1"/>
    </source>
</evidence>
<name>A0A8C5PWD7_9ANUR</name>
<dbReference type="SUPFAM" id="SSF56219">
    <property type="entry name" value="DNase I-like"/>
    <property type="match status" value="1"/>
</dbReference>
<dbReference type="PROSITE" id="PS50878">
    <property type="entry name" value="RT_POL"/>
    <property type="match status" value="1"/>
</dbReference>
<dbReference type="CDD" id="cd01650">
    <property type="entry name" value="RT_nLTR_like"/>
    <property type="match status" value="1"/>
</dbReference>
<dbReference type="Ensembl" id="ENSLLET00000029836.1">
    <property type="protein sequence ID" value="ENSLLEP00000028721.1"/>
    <property type="gene ID" value="ENSLLEG00000018236.1"/>
</dbReference>
<dbReference type="AlphaFoldDB" id="A0A8C5PWD7"/>
<feature type="domain" description="Reverse transcriptase" evidence="1">
    <location>
        <begin position="508"/>
        <end position="782"/>
    </location>
</feature>
<dbReference type="InterPro" id="IPR043502">
    <property type="entry name" value="DNA/RNA_pol_sf"/>
</dbReference>
<reference evidence="2" key="1">
    <citation type="submission" date="2025-08" db="UniProtKB">
        <authorList>
            <consortium name="Ensembl"/>
        </authorList>
    </citation>
    <scope>IDENTIFICATION</scope>
</reference>
<dbReference type="GO" id="GO:0003824">
    <property type="term" value="F:catalytic activity"/>
    <property type="evidence" value="ECO:0007669"/>
    <property type="project" value="InterPro"/>
</dbReference>
<accession>A0A8C5PWD7</accession>
<organism evidence="2 3">
    <name type="scientific">Leptobrachium leishanense</name>
    <name type="common">Leishan spiny toad</name>
    <dbReference type="NCBI Taxonomy" id="445787"/>
    <lineage>
        <taxon>Eukaryota</taxon>
        <taxon>Metazoa</taxon>
        <taxon>Chordata</taxon>
        <taxon>Craniata</taxon>
        <taxon>Vertebrata</taxon>
        <taxon>Euteleostomi</taxon>
        <taxon>Amphibia</taxon>
        <taxon>Batrachia</taxon>
        <taxon>Anura</taxon>
        <taxon>Pelobatoidea</taxon>
        <taxon>Megophryidae</taxon>
        <taxon>Leptobrachium</taxon>
    </lineage>
</organism>
<proteinExistence type="predicted"/>